<proteinExistence type="predicted"/>
<feature type="region of interest" description="Disordered" evidence="1">
    <location>
        <begin position="1"/>
        <end position="37"/>
    </location>
</feature>
<evidence type="ECO:0000313" key="3">
    <source>
        <dbReference type="Proteomes" id="UP000199012"/>
    </source>
</evidence>
<sequence length="37" mass="4087">MTTTDDGPLGVLRPDGDRTDVRFERTHATDPGDCGRR</sequence>
<dbReference type="AlphaFoldDB" id="A0A1I0VNR7"/>
<evidence type="ECO:0000256" key="1">
    <source>
        <dbReference type="SAM" id="MobiDB-lite"/>
    </source>
</evidence>
<accession>A0A1I0VNR7</accession>
<evidence type="ECO:0000313" key="2">
    <source>
        <dbReference type="EMBL" id="SFA77256.1"/>
    </source>
</evidence>
<keyword evidence="3" id="KW-1185">Reference proteome</keyword>
<organism evidence="2 3">
    <name type="scientific">Cellulomonas marina</name>
    <dbReference type="NCBI Taxonomy" id="988821"/>
    <lineage>
        <taxon>Bacteria</taxon>
        <taxon>Bacillati</taxon>
        <taxon>Actinomycetota</taxon>
        <taxon>Actinomycetes</taxon>
        <taxon>Micrococcales</taxon>
        <taxon>Cellulomonadaceae</taxon>
        <taxon>Cellulomonas</taxon>
    </lineage>
</organism>
<name>A0A1I0VNR7_9CELL</name>
<protein>
    <submittedName>
        <fullName evidence="2">Uncharacterized protein</fullName>
    </submittedName>
</protein>
<dbReference type="Proteomes" id="UP000199012">
    <property type="component" value="Unassembled WGS sequence"/>
</dbReference>
<feature type="compositionally biased region" description="Basic and acidic residues" evidence="1">
    <location>
        <begin position="14"/>
        <end position="37"/>
    </location>
</feature>
<reference evidence="2 3" key="1">
    <citation type="submission" date="2016-10" db="EMBL/GenBank/DDBJ databases">
        <authorList>
            <person name="de Groot N.N."/>
        </authorList>
    </citation>
    <scope>NUCLEOTIDE SEQUENCE [LARGE SCALE GENOMIC DNA]</scope>
    <source>
        <strain evidence="2 3">CGMCC 4.6945</strain>
    </source>
</reference>
<gene>
    <name evidence="2" type="ORF">SAMN05421867_101475</name>
</gene>
<dbReference type="EMBL" id="FOKA01000001">
    <property type="protein sequence ID" value="SFA77256.1"/>
    <property type="molecule type" value="Genomic_DNA"/>
</dbReference>